<dbReference type="GeneID" id="115034772"/>
<feature type="domain" description="PiggyBac transposable element-derived protein" evidence="1">
    <location>
        <begin position="95"/>
        <end position="240"/>
    </location>
</feature>
<dbReference type="Pfam" id="PF13843">
    <property type="entry name" value="DDE_Tnp_1_7"/>
    <property type="match status" value="1"/>
</dbReference>
<proteinExistence type="predicted"/>
<reference evidence="3" key="1">
    <citation type="submission" date="2010-06" db="EMBL/GenBank/DDBJ databases">
        <authorList>
            <person name="Jiang H."/>
            <person name="Abraham K."/>
            <person name="Ali S."/>
            <person name="Alsbrooks S.L."/>
            <person name="Anim B.N."/>
            <person name="Anosike U.S."/>
            <person name="Attaway T."/>
            <person name="Bandaranaike D.P."/>
            <person name="Battles P.K."/>
            <person name="Bell S.N."/>
            <person name="Bell A.V."/>
            <person name="Beltran B."/>
            <person name="Bickham C."/>
            <person name="Bustamante Y."/>
            <person name="Caleb T."/>
            <person name="Canada A."/>
            <person name="Cardenas V."/>
            <person name="Carter K."/>
            <person name="Chacko J."/>
            <person name="Chandrabose M.N."/>
            <person name="Chavez D."/>
            <person name="Chavez A."/>
            <person name="Chen L."/>
            <person name="Chu H.-S."/>
            <person name="Claassen K.J."/>
            <person name="Cockrell R."/>
            <person name="Collins M."/>
            <person name="Cooper J.A."/>
            <person name="Cree A."/>
            <person name="Curry S.M."/>
            <person name="Da Y."/>
            <person name="Dao M.D."/>
            <person name="Das B."/>
            <person name="Davila M.-L."/>
            <person name="Davy-Carroll L."/>
            <person name="Denson S."/>
            <person name="Dinh H."/>
            <person name="Ebong V.E."/>
            <person name="Edwards J.R."/>
            <person name="Egan A."/>
            <person name="El-Daye J."/>
            <person name="Escobedo L."/>
            <person name="Fernandez S."/>
            <person name="Fernando P.R."/>
            <person name="Flagg N."/>
            <person name="Forbes L.D."/>
            <person name="Fowler R.G."/>
            <person name="Fu Q."/>
            <person name="Gabisi R.A."/>
            <person name="Ganer J."/>
            <person name="Garbino Pronczuk A."/>
            <person name="Garcia R.M."/>
            <person name="Garner T."/>
            <person name="Garrett T.E."/>
            <person name="Gonzalez D.A."/>
            <person name="Hamid H."/>
            <person name="Hawkins E.S."/>
            <person name="Hirani K."/>
            <person name="Hogues M.E."/>
            <person name="Hollins B."/>
            <person name="Hsiao C.-H."/>
            <person name="Jabil R."/>
            <person name="James M.L."/>
            <person name="Jhangiani S.N."/>
            <person name="Johnson B."/>
            <person name="Johnson Q."/>
            <person name="Joshi V."/>
            <person name="Kalu J.B."/>
            <person name="Kam C."/>
            <person name="Kashfia A."/>
            <person name="Keebler J."/>
            <person name="Kisamo H."/>
            <person name="Kovar C.L."/>
            <person name="Lago L.A."/>
            <person name="Lai C.-Y."/>
            <person name="Laidlaw J."/>
            <person name="Lara F."/>
            <person name="Le T.-K."/>
            <person name="Lee S.L."/>
            <person name="Legall F.H."/>
            <person name="Lemon S.J."/>
            <person name="Lewis L.R."/>
            <person name="Li B."/>
            <person name="Liu Y."/>
            <person name="Liu Y.-S."/>
            <person name="Lopez J."/>
            <person name="Lozado R.J."/>
            <person name="Lu J."/>
            <person name="Madu R.C."/>
            <person name="Maheshwari M."/>
            <person name="Maheshwari R."/>
            <person name="Malloy K."/>
            <person name="Martinez E."/>
            <person name="Mathew T."/>
            <person name="Mercado I.C."/>
            <person name="Mercado C."/>
            <person name="Meyer B."/>
            <person name="Montgomery K."/>
            <person name="Morgan M.B."/>
            <person name="Munidasa M."/>
            <person name="Nazareth L.V."/>
            <person name="Nelson J."/>
            <person name="Ng B.M."/>
            <person name="Nguyen N.B."/>
            <person name="Nguyen P.Q."/>
            <person name="Nguyen T."/>
            <person name="Obregon M."/>
            <person name="Okwuonu G.O."/>
            <person name="Onwere C.G."/>
            <person name="Orozco G."/>
            <person name="Parra A."/>
            <person name="Patel S."/>
            <person name="Patil S."/>
            <person name="Perez A."/>
            <person name="Perez Y."/>
            <person name="Pham C."/>
            <person name="Primus E.L."/>
            <person name="Pu L.-L."/>
            <person name="Puazo M."/>
            <person name="Qin X."/>
            <person name="Quiroz J.B."/>
            <person name="Reese J."/>
            <person name="Richards S."/>
            <person name="Rives C.M."/>
            <person name="Robberts R."/>
            <person name="Ruiz S.J."/>
            <person name="Ruiz M.J."/>
            <person name="Santibanez J."/>
            <person name="Schneider B.W."/>
            <person name="Sisson I."/>
            <person name="Smith M."/>
            <person name="Sodergren E."/>
            <person name="Song X.-Z."/>
            <person name="Song B.B."/>
            <person name="Summersgill H."/>
            <person name="Thelus R."/>
            <person name="Thornton R.D."/>
            <person name="Trejos Z.Y."/>
            <person name="Usmani K."/>
            <person name="Vattathil S."/>
            <person name="Villasana D."/>
            <person name="Walker D.L."/>
            <person name="Wang S."/>
            <person name="Wang K."/>
            <person name="White C.S."/>
            <person name="Williams A.C."/>
            <person name="Williamson J."/>
            <person name="Wilson K."/>
            <person name="Woghiren I.O."/>
            <person name="Woodworth J.R."/>
            <person name="Worley K.C."/>
            <person name="Wright R.A."/>
            <person name="Wu W."/>
            <person name="Young L."/>
            <person name="Zhang L."/>
            <person name="Zhang J."/>
            <person name="Zhu Y."/>
            <person name="Muzny D.M."/>
            <person name="Weinstock G."/>
            <person name="Gibbs R.A."/>
        </authorList>
    </citation>
    <scope>NUCLEOTIDE SEQUENCE [LARGE SCALE GENOMIC DNA]</scope>
    <source>
        <strain evidence="3">LSR1</strain>
    </source>
</reference>
<reference evidence="2" key="2">
    <citation type="submission" date="2022-06" db="UniProtKB">
        <authorList>
            <consortium name="EnsemblMetazoa"/>
        </authorList>
    </citation>
    <scope>IDENTIFICATION</scope>
</reference>
<keyword evidence="3" id="KW-1185">Reference proteome</keyword>
<dbReference type="Proteomes" id="UP000007819">
    <property type="component" value="Unassembled WGS sequence"/>
</dbReference>
<dbReference type="KEGG" id="api:115034772"/>
<evidence type="ECO:0000313" key="2">
    <source>
        <dbReference type="EnsemblMetazoa" id="XP_029348064.1"/>
    </source>
</evidence>
<accession>A0A8R2NWT0</accession>
<organism evidence="2 3">
    <name type="scientific">Acyrthosiphon pisum</name>
    <name type="common">Pea aphid</name>
    <dbReference type="NCBI Taxonomy" id="7029"/>
    <lineage>
        <taxon>Eukaryota</taxon>
        <taxon>Metazoa</taxon>
        <taxon>Ecdysozoa</taxon>
        <taxon>Arthropoda</taxon>
        <taxon>Hexapoda</taxon>
        <taxon>Insecta</taxon>
        <taxon>Pterygota</taxon>
        <taxon>Neoptera</taxon>
        <taxon>Paraneoptera</taxon>
        <taxon>Hemiptera</taxon>
        <taxon>Sternorrhyncha</taxon>
        <taxon>Aphidomorpha</taxon>
        <taxon>Aphidoidea</taxon>
        <taxon>Aphididae</taxon>
        <taxon>Macrosiphini</taxon>
        <taxon>Acyrthosiphon</taxon>
    </lineage>
</organism>
<sequence length="377" mass="43869">MNVKKKSQNNVFIGIEDLSSDDEEIDDTDKDKDCTPTLLECNESLEDFPLDLDLFLNDENILNDDDITDNPPNISDFNFEKAGCSPEKYKLTRFREVHGSELKAFLGLLIYMGYHELPGIRLYWSNDPNFYCDRVAKVMPVKRFLKLLRCIHLNDNSKMPQRQSQEFDKLFKIRPMLSHLQEKYKTMYKPSRHLAVDESMVAFKGRSSMKQFMPLKPIKRGFKVWALADSQSGFLLNFDVIPLISKLLNDGLFACGTFRVNKKFYPKHLMKSDNKYMPGDIEYAQSKDISVMRWKDRGAKPVTLISNMHNASESTIVNRKNKKGEKIAVKCPVGITDYNKHMGGVDKFDQYMANYSISQKSRRWWLKLFYYMIDTAV</sequence>
<dbReference type="OrthoDB" id="10043918at2759"/>
<dbReference type="EnsemblMetazoa" id="XM_029492204.1">
    <property type="protein sequence ID" value="XP_029348064.1"/>
    <property type="gene ID" value="LOC115034772"/>
</dbReference>
<evidence type="ECO:0000259" key="1">
    <source>
        <dbReference type="Pfam" id="PF13843"/>
    </source>
</evidence>
<name>A0A8R2NWT0_ACYPI</name>
<dbReference type="RefSeq" id="XP_029348064.1">
    <property type="nucleotide sequence ID" value="XM_029492204.1"/>
</dbReference>
<dbReference type="InterPro" id="IPR029526">
    <property type="entry name" value="PGBD"/>
</dbReference>
<dbReference type="PANTHER" id="PTHR46599:SF3">
    <property type="entry name" value="PIGGYBAC TRANSPOSABLE ELEMENT-DERIVED PROTEIN 4"/>
    <property type="match status" value="1"/>
</dbReference>
<evidence type="ECO:0000313" key="3">
    <source>
        <dbReference type="Proteomes" id="UP000007819"/>
    </source>
</evidence>
<dbReference type="PANTHER" id="PTHR46599">
    <property type="entry name" value="PIGGYBAC TRANSPOSABLE ELEMENT-DERIVED PROTEIN 4"/>
    <property type="match status" value="1"/>
</dbReference>
<protein>
    <recommendedName>
        <fullName evidence="1">PiggyBac transposable element-derived protein domain-containing protein</fullName>
    </recommendedName>
</protein>
<dbReference type="AlphaFoldDB" id="A0A8R2NWT0"/>